<dbReference type="Pfam" id="PF14479">
    <property type="entry name" value="HeLo"/>
    <property type="match status" value="1"/>
</dbReference>
<evidence type="ECO:0000259" key="2">
    <source>
        <dbReference type="PROSITE" id="PS50011"/>
    </source>
</evidence>
<evidence type="ECO:0000313" key="3">
    <source>
        <dbReference type="EMBL" id="TPX17028.1"/>
    </source>
</evidence>
<evidence type="ECO:0000313" key="4">
    <source>
        <dbReference type="Proteomes" id="UP000319257"/>
    </source>
</evidence>
<name>A0A507BK02_9PEZI</name>
<dbReference type="InterPro" id="IPR011009">
    <property type="entry name" value="Kinase-like_dom_sf"/>
</dbReference>
<dbReference type="SUPFAM" id="SSF56112">
    <property type="entry name" value="Protein kinase-like (PK-like)"/>
    <property type="match status" value="1"/>
</dbReference>
<dbReference type="InterPro" id="IPR029498">
    <property type="entry name" value="HeLo_dom"/>
</dbReference>
<dbReference type="GO" id="GO:0004672">
    <property type="term" value="F:protein kinase activity"/>
    <property type="evidence" value="ECO:0007669"/>
    <property type="project" value="InterPro"/>
</dbReference>
<dbReference type="InterPro" id="IPR038305">
    <property type="entry name" value="HeLo_sf"/>
</dbReference>
<feature type="chain" id="PRO_5021341942" description="Protein kinase domain-containing protein" evidence="1">
    <location>
        <begin position="25"/>
        <end position="647"/>
    </location>
</feature>
<proteinExistence type="predicted"/>
<dbReference type="Gene3D" id="1.10.510.10">
    <property type="entry name" value="Transferase(Phosphotransferase) domain 1"/>
    <property type="match status" value="1"/>
</dbReference>
<dbReference type="PANTHER" id="PTHR37542">
    <property type="entry name" value="HELO DOMAIN-CONTAINING PROTEIN-RELATED"/>
    <property type="match status" value="1"/>
</dbReference>
<dbReference type="PANTHER" id="PTHR37542:SF1">
    <property type="entry name" value="PRION-INHIBITION AND PROPAGATION HELO DOMAIN-CONTAINING PROTEIN"/>
    <property type="match status" value="1"/>
</dbReference>
<keyword evidence="1" id="KW-0732">Signal</keyword>
<dbReference type="InterPro" id="IPR000719">
    <property type="entry name" value="Prot_kinase_dom"/>
</dbReference>
<dbReference type="GO" id="GO:0005524">
    <property type="term" value="F:ATP binding"/>
    <property type="evidence" value="ECO:0007669"/>
    <property type="project" value="InterPro"/>
</dbReference>
<dbReference type="AlphaFoldDB" id="A0A507BK02"/>
<feature type="domain" description="Protein kinase" evidence="2">
    <location>
        <begin position="318"/>
        <end position="628"/>
    </location>
</feature>
<dbReference type="Gene3D" id="1.20.120.1020">
    <property type="entry name" value="Prion-inhibition and propagation, HeLo domain"/>
    <property type="match status" value="1"/>
</dbReference>
<dbReference type="OrthoDB" id="1911848at2759"/>
<dbReference type="GeneID" id="41979767"/>
<dbReference type="STRING" id="1093900.A0A507BK02"/>
<comment type="caution">
    <text evidence="3">The sequence shown here is derived from an EMBL/GenBank/DDBJ whole genome shotgun (WGS) entry which is preliminary data.</text>
</comment>
<sequence>MDPVGASLGAISLLFQVFSGCMKAYQLVSEAQGLEEKHRFFRIRFKTEQYRLLDWGAVAKIDEQDGTFLTNKANRAVIMEVLDEQYHLMMNYQKFDDRLRGTVAPLFREQPDGLNITGRNRGDDLDDLAGRFPNADGLLKKALGLVDSTRKLPARFRWVFSDRENMEDLLSRLATMNNFLRDMLSTHQIEILRAQEIRTSYQIVQMNSRMDHLIEVIQAGILPLRVAAARNLAPAVIIDPLQSSRREASADGFGQCLQPLVNLAQFKAISQAVEEQALDNELRDQIGLQHQPDDRPRGLCLDPSRLELDARDLADKSNQKGQRRATGWYQDSSAGQTYRRIWIEWKQMEPQHPHKSQDGPNPATLKRFQALVALLHENDVTSQFRAPKCLGYFFQKATRDVIQYGLVFENPTDVSPSYRPTSLRSLLGGDFRMPSLSARVALIRTLAESLEKLHAVNWLHKDVRSDNIIFFSREEDDLLDLKKPYLSGFDYSRPESSVSLSENAPTSLCNDLYRHPNVQGGPVERSGAYRKCHDIYSMGLVFAEISLWKPLESLVGIVDTAQLKVSDVSSVRGTLMSKSYQESFQSFMGDTVAQVIQICLQGLSAGISTENTSRRESLEGEQLQAMFYKIVLRATPARRYSPLLLPP</sequence>
<dbReference type="PROSITE" id="PS50011">
    <property type="entry name" value="PROTEIN_KINASE_DOM"/>
    <property type="match status" value="1"/>
</dbReference>
<gene>
    <name evidence="3" type="ORF">E0L32_012320</name>
</gene>
<organism evidence="3 4">
    <name type="scientific">Thyridium curvatum</name>
    <dbReference type="NCBI Taxonomy" id="1093900"/>
    <lineage>
        <taxon>Eukaryota</taxon>
        <taxon>Fungi</taxon>
        <taxon>Dikarya</taxon>
        <taxon>Ascomycota</taxon>
        <taxon>Pezizomycotina</taxon>
        <taxon>Sordariomycetes</taxon>
        <taxon>Sordariomycetidae</taxon>
        <taxon>Thyridiales</taxon>
        <taxon>Thyridiaceae</taxon>
        <taxon>Thyridium</taxon>
    </lineage>
</organism>
<reference evidence="3 4" key="1">
    <citation type="submission" date="2019-06" db="EMBL/GenBank/DDBJ databases">
        <title>Draft genome sequence of the filamentous fungus Phialemoniopsis curvata isolated from diesel fuel.</title>
        <authorList>
            <person name="Varaljay V.A."/>
            <person name="Lyon W.J."/>
            <person name="Crouch A.L."/>
            <person name="Drake C.E."/>
            <person name="Hollomon J.M."/>
            <person name="Nadeau L.J."/>
            <person name="Nunn H.S."/>
            <person name="Stevenson B.S."/>
            <person name="Bojanowski C.L."/>
            <person name="Crookes-Goodson W.J."/>
        </authorList>
    </citation>
    <scope>NUCLEOTIDE SEQUENCE [LARGE SCALE GENOMIC DNA]</scope>
    <source>
        <strain evidence="3 4">D216</strain>
    </source>
</reference>
<feature type="signal peptide" evidence="1">
    <location>
        <begin position="1"/>
        <end position="24"/>
    </location>
</feature>
<dbReference type="EMBL" id="SKBQ01000154">
    <property type="protein sequence ID" value="TPX17028.1"/>
    <property type="molecule type" value="Genomic_DNA"/>
</dbReference>
<dbReference type="RefSeq" id="XP_030998739.1">
    <property type="nucleotide sequence ID" value="XM_031135148.1"/>
</dbReference>
<dbReference type="InParanoid" id="A0A507BK02"/>
<keyword evidence="4" id="KW-1185">Reference proteome</keyword>
<dbReference type="Proteomes" id="UP000319257">
    <property type="component" value="Unassembled WGS sequence"/>
</dbReference>
<protein>
    <recommendedName>
        <fullName evidence="2">Protein kinase domain-containing protein</fullName>
    </recommendedName>
</protein>
<evidence type="ECO:0000256" key="1">
    <source>
        <dbReference type="SAM" id="SignalP"/>
    </source>
</evidence>
<accession>A0A507BK02</accession>